<keyword evidence="3 11" id="KW-0436">Ligase</keyword>
<accession>F7VIM1</accession>
<keyword evidence="7 11" id="KW-0648">Protein biosynthesis</keyword>
<evidence type="ECO:0000256" key="1">
    <source>
        <dbReference type="ARBA" id="ARBA00004496"/>
    </source>
</evidence>
<dbReference type="PANTHER" id="PTHR11766:SF0">
    <property type="entry name" value="TYROSINE--TRNA LIGASE, MITOCHONDRIAL"/>
    <property type="match status" value="1"/>
</dbReference>
<dbReference type="Gene3D" id="1.10.240.10">
    <property type="entry name" value="Tyrosyl-Transfer RNA Synthetase"/>
    <property type="match status" value="1"/>
</dbReference>
<dbReference type="GO" id="GO:0004831">
    <property type="term" value="F:tyrosine-tRNA ligase activity"/>
    <property type="evidence" value="ECO:0007669"/>
    <property type="project" value="UniProtKB-UniRule"/>
</dbReference>
<comment type="subcellular location">
    <subcellularLocation>
        <location evidence="1 11">Cytoplasm</location>
    </subcellularLocation>
</comment>
<dbReference type="InterPro" id="IPR014729">
    <property type="entry name" value="Rossmann-like_a/b/a_fold"/>
</dbReference>
<dbReference type="InterPro" id="IPR054608">
    <property type="entry name" value="SYY-like_C"/>
</dbReference>
<dbReference type="InterPro" id="IPR036986">
    <property type="entry name" value="S4_RNA-bd_sf"/>
</dbReference>
<dbReference type="PRINTS" id="PR01040">
    <property type="entry name" value="TRNASYNTHTYR"/>
</dbReference>
<sequence>MVRKDHAACWRVTNKGKRMVENGYQSPFMQEAAARGFIFQCTDAQALDDAMAKGSVAAYIGFDPTADSLHVGSLIQIMMLRLLQKHGHRPVALMGGGTARIGDPSFREEARRLMTEETITTNLAGIEGCLRQFLTFGEGASEAKLVNNADWLDKLAYIDLLRDVGVHFSINRMLAFDSVKSRLDREQGLTFLEFNYSILQSYDFRELNRRHGVTLQLGGSDQWGNIVSGVDLVRRTDQKSVMGLTTPLLTTASGAKMGKTANGAVWLSEARLPVFDYWQFWRNTEDADVGRFLRLFTDLPLEECALLEALEGAEINEAKKVLATEATALCHGRKAALAAAEAARQTFEEGKVAAADLPVHEVPLSVLTEGVPVFRLLVEAGLAKTNGEARRLIRGGGARVNNQPVADENRLVTQADAVEGAVRLSSGKKHHVLIKAG</sequence>
<evidence type="ECO:0000256" key="12">
    <source>
        <dbReference type="PROSITE-ProRule" id="PRU00182"/>
    </source>
</evidence>
<reference evidence="14 15" key="1">
    <citation type="journal article" date="2011" name="Biochem. Biophys. Res. Commun.">
        <title>Increased number of Arginine-based salt bridges contributes to the thermotolerance of thermotolerant acetic acid bacteria, Acetobacter tropicalis SKU1100.</title>
        <authorList>
            <person name="Matsutani M."/>
            <person name="Hirakawa H."/>
            <person name="Nishikura M."/>
            <person name="Soemphol W."/>
            <person name="Ali I.A.I."/>
            <person name="Yakushi T."/>
            <person name="Matsushita K."/>
        </authorList>
    </citation>
    <scope>NUCLEOTIDE SEQUENCE [LARGE SCALE GENOMIC DNA]</scope>
    <source>
        <strain evidence="14 15">NBRC 101654</strain>
    </source>
</reference>
<keyword evidence="2 11" id="KW-0963">Cytoplasm</keyword>
<keyword evidence="5 11" id="KW-0067">ATP-binding</keyword>
<feature type="short sequence motif" description="'KMSKS' region" evidence="11">
    <location>
        <begin position="256"/>
        <end position="260"/>
    </location>
</feature>
<dbReference type="CDD" id="cd00165">
    <property type="entry name" value="S4"/>
    <property type="match status" value="1"/>
</dbReference>
<dbReference type="GO" id="GO:0005524">
    <property type="term" value="F:ATP binding"/>
    <property type="evidence" value="ECO:0007669"/>
    <property type="project" value="UniProtKB-UniRule"/>
</dbReference>
<dbReference type="InterPro" id="IPR002305">
    <property type="entry name" value="aa-tRNA-synth_Ic"/>
</dbReference>
<feature type="binding site" evidence="11">
    <location>
        <position position="259"/>
    </location>
    <ligand>
        <name>ATP</name>
        <dbReference type="ChEBI" id="CHEBI:30616"/>
    </ligand>
</feature>
<feature type="binding site" evidence="11">
    <location>
        <position position="200"/>
    </location>
    <ligand>
        <name>L-tyrosine</name>
        <dbReference type="ChEBI" id="CHEBI:58315"/>
    </ligand>
</feature>
<dbReference type="GO" id="GO:0005829">
    <property type="term" value="C:cytosol"/>
    <property type="evidence" value="ECO:0007669"/>
    <property type="project" value="TreeGrafter"/>
</dbReference>
<dbReference type="SMART" id="SM00363">
    <property type="entry name" value="S4"/>
    <property type="match status" value="1"/>
</dbReference>
<evidence type="ECO:0000256" key="9">
    <source>
        <dbReference type="ARBA" id="ARBA00048248"/>
    </source>
</evidence>
<dbReference type="PROSITE" id="PS50889">
    <property type="entry name" value="S4"/>
    <property type="match status" value="1"/>
</dbReference>
<dbReference type="GO" id="GO:0042803">
    <property type="term" value="F:protein homodimerization activity"/>
    <property type="evidence" value="ECO:0007669"/>
    <property type="project" value="UniProtKB-ARBA"/>
</dbReference>
<keyword evidence="4 11" id="KW-0547">Nucleotide-binding</keyword>
<dbReference type="FunFam" id="3.40.50.620:FF:000008">
    <property type="entry name" value="Tyrosine--tRNA ligase"/>
    <property type="match status" value="1"/>
</dbReference>
<comment type="caution">
    <text evidence="14">The sequence shown here is derived from an EMBL/GenBank/DDBJ whole genome shotgun (WGS) entry which is preliminary data.</text>
</comment>
<evidence type="ECO:0000259" key="13">
    <source>
        <dbReference type="SMART" id="SM00363"/>
    </source>
</evidence>
<dbReference type="InterPro" id="IPR024107">
    <property type="entry name" value="Tyr-tRNA-ligase_bac_1"/>
</dbReference>
<gene>
    <name evidence="11" type="primary">tyrS</name>
    <name evidence="14" type="ORF">ATPR_3220</name>
</gene>
<comment type="subunit">
    <text evidence="11">Homodimer.</text>
</comment>
<evidence type="ECO:0000256" key="2">
    <source>
        <dbReference type="ARBA" id="ARBA00022490"/>
    </source>
</evidence>
<dbReference type="InterPro" id="IPR002307">
    <property type="entry name" value="Tyr-tRNA-ligase"/>
</dbReference>
<evidence type="ECO:0000256" key="4">
    <source>
        <dbReference type="ARBA" id="ARBA00022741"/>
    </source>
</evidence>
<evidence type="ECO:0000256" key="6">
    <source>
        <dbReference type="ARBA" id="ARBA00022884"/>
    </source>
</evidence>
<dbReference type="GO" id="GO:0003723">
    <property type="term" value="F:RNA binding"/>
    <property type="evidence" value="ECO:0007669"/>
    <property type="project" value="UniProtKB-KW"/>
</dbReference>
<dbReference type="SUPFAM" id="SSF55174">
    <property type="entry name" value="Alpha-L RNA-binding motif"/>
    <property type="match status" value="1"/>
</dbReference>
<dbReference type="AlphaFoldDB" id="F7VIM1"/>
<evidence type="ECO:0000256" key="11">
    <source>
        <dbReference type="HAMAP-Rule" id="MF_02006"/>
    </source>
</evidence>
<keyword evidence="8 11" id="KW-0030">Aminoacyl-tRNA synthetase</keyword>
<evidence type="ECO:0000256" key="5">
    <source>
        <dbReference type="ARBA" id="ARBA00022840"/>
    </source>
</evidence>
<dbReference type="HAMAP" id="MF_02006">
    <property type="entry name" value="Tyr_tRNA_synth_type1"/>
    <property type="match status" value="1"/>
</dbReference>
<dbReference type="FunFam" id="1.10.240.10:FF:000001">
    <property type="entry name" value="Tyrosine--tRNA ligase"/>
    <property type="match status" value="1"/>
</dbReference>
<dbReference type="NCBIfam" id="TIGR00234">
    <property type="entry name" value="tyrS"/>
    <property type="match status" value="1"/>
</dbReference>
<name>F7VIM1_9PROT</name>
<feature type="domain" description="RNA-binding S4" evidence="13">
    <location>
        <begin position="371"/>
        <end position="433"/>
    </location>
</feature>
<evidence type="ECO:0000256" key="10">
    <source>
        <dbReference type="ARBA" id="ARBA00060965"/>
    </source>
</evidence>
<dbReference type="EC" id="6.1.1.1" evidence="11"/>
<comment type="catalytic activity">
    <reaction evidence="9 11">
        <text>tRNA(Tyr) + L-tyrosine + ATP = L-tyrosyl-tRNA(Tyr) + AMP + diphosphate + H(+)</text>
        <dbReference type="Rhea" id="RHEA:10220"/>
        <dbReference type="Rhea" id="RHEA-COMP:9706"/>
        <dbReference type="Rhea" id="RHEA-COMP:9707"/>
        <dbReference type="ChEBI" id="CHEBI:15378"/>
        <dbReference type="ChEBI" id="CHEBI:30616"/>
        <dbReference type="ChEBI" id="CHEBI:33019"/>
        <dbReference type="ChEBI" id="CHEBI:58315"/>
        <dbReference type="ChEBI" id="CHEBI:78442"/>
        <dbReference type="ChEBI" id="CHEBI:78536"/>
        <dbReference type="ChEBI" id="CHEBI:456215"/>
        <dbReference type="EC" id="6.1.1.1"/>
    </reaction>
</comment>
<evidence type="ECO:0000313" key="14">
    <source>
        <dbReference type="EMBL" id="GAA10216.1"/>
    </source>
</evidence>
<dbReference type="GO" id="GO:0006437">
    <property type="term" value="P:tyrosyl-tRNA aminoacylation"/>
    <property type="evidence" value="ECO:0007669"/>
    <property type="project" value="UniProtKB-UniRule"/>
</dbReference>
<feature type="binding site" evidence="11">
    <location>
        <position position="196"/>
    </location>
    <ligand>
        <name>L-tyrosine</name>
        <dbReference type="ChEBI" id="CHEBI:58315"/>
    </ligand>
</feature>
<dbReference type="EMBL" id="BABS01000190">
    <property type="protein sequence ID" value="GAA10216.1"/>
    <property type="molecule type" value="Genomic_DNA"/>
</dbReference>
<dbReference type="InterPro" id="IPR024088">
    <property type="entry name" value="Tyr-tRNA-ligase_bac-type"/>
</dbReference>
<comment type="function">
    <text evidence="11">Catalyzes the attachment of tyrosine to tRNA(Tyr) in a two-step reaction: tyrosine is first activated by ATP to form Tyr-AMP and then transferred to the acceptor end of tRNA(Tyr).</text>
</comment>
<evidence type="ECO:0000313" key="15">
    <source>
        <dbReference type="Proteomes" id="UP000004319"/>
    </source>
</evidence>
<dbReference type="Gene3D" id="3.40.50.620">
    <property type="entry name" value="HUPs"/>
    <property type="match status" value="1"/>
</dbReference>
<evidence type="ECO:0000256" key="7">
    <source>
        <dbReference type="ARBA" id="ARBA00022917"/>
    </source>
</evidence>
<feature type="binding site" evidence="11">
    <location>
        <position position="59"/>
    </location>
    <ligand>
        <name>L-tyrosine</name>
        <dbReference type="ChEBI" id="CHEBI:58315"/>
    </ligand>
</feature>
<dbReference type="SUPFAM" id="SSF52374">
    <property type="entry name" value="Nucleotidylyl transferase"/>
    <property type="match status" value="1"/>
</dbReference>
<dbReference type="CDD" id="cd00805">
    <property type="entry name" value="TyrRS_core"/>
    <property type="match status" value="1"/>
</dbReference>
<dbReference type="PANTHER" id="PTHR11766">
    <property type="entry name" value="TYROSYL-TRNA SYNTHETASE"/>
    <property type="match status" value="1"/>
</dbReference>
<organism evidence="14 15">
    <name type="scientific">Acetobacter tropicalis NBRC 101654</name>
    <dbReference type="NCBI Taxonomy" id="749388"/>
    <lineage>
        <taxon>Bacteria</taxon>
        <taxon>Pseudomonadati</taxon>
        <taxon>Pseudomonadota</taxon>
        <taxon>Alphaproteobacteria</taxon>
        <taxon>Acetobacterales</taxon>
        <taxon>Acetobacteraceae</taxon>
        <taxon>Acetobacter</taxon>
    </lineage>
</organism>
<feature type="short sequence motif" description="'HIGH' region" evidence="11">
    <location>
        <begin position="64"/>
        <end position="73"/>
    </location>
</feature>
<dbReference type="Pfam" id="PF22421">
    <property type="entry name" value="SYY_C-terminal"/>
    <property type="match status" value="1"/>
</dbReference>
<dbReference type="InterPro" id="IPR002942">
    <property type="entry name" value="S4_RNA-bd"/>
</dbReference>
<proteinExistence type="inferred from homology"/>
<dbReference type="Gene3D" id="3.10.290.10">
    <property type="entry name" value="RNA-binding S4 domain"/>
    <property type="match status" value="1"/>
</dbReference>
<evidence type="ECO:0000256" key="3">
    <source>
        <dbReference type="ARBA" id="ARBA00022598"/>
    </source>
</evidence>
<protein>
    <recommendedName>
        <fullName evidence="11">Tyrosine--tRNA ligase</fullName>
        <ecNumber evidence="11">6.1.1.1</ecNumber>
    </recommendedName>
    <alternativeName>
        <fullName evidence="11">Tyrosyl-tRNA synthetase</fullName>
        <shortName evidence="11">TyrRS</shortName>
    </alternativeName>
</protein>
<evidence type="ECO:0000256" key="8">
    <source>
        <dbReference type="ARBA" id="ARBA00023146"/>
    </source>
</evidence>
<comment type="similarity">
    <text evidence="10 11">Belongs to the class-I aminoacyl-tRNA synthetase family. TyrS type 1 subfamily.</text>
</comment>
<dbReference type="Pfam" id="PF00579">
    <property type="entry name" value="tRNA-synt_1b"/>
    <property type="match status" value="1"/>
</dbReference>
<keyword evidence="6 12" id="KW-0694">RNA-binding</keyword>
<dbReference type="Proteomes" id="UP000004319">
    <property type="component" value="Unassembled WGS sequence"/>
</dbReference>